<evidence type="ECO:0000256" key="2">
    <source>
        <dbReference type="ARBA" id="ARBA00004308"/>
    </source>
</evidence>
<dbReference type="Proteomes" id="UP001634393">
    <property type="component" value="Unassembled WGS sequence"/>
</dbReference>
<organism evidence="14 15">
    <name type="scientific">Penstemon smallii</name>
    <dbReference type="NCBI Taxonomy" id="265156"/>
    <lineage>
        <taxon>Eukaryota</taxon>
        <taxon>Viridiplantae</taxon>
        <taxon>Streptophyta</taxon>
        <taxon>Embryophyta</taxon>
        <taxon>Tracheophyta</taxon>
        <taxon>Spermatophyta</taxon>
        <taxon>Magnoliopsida</taxon>
        <taxon>eudicotyledons</taxon>
        <taxon>Gunneridae</taxon>
        <taxon>Pentapetalae</taxon>
        <taxon>asterids</taxon>
        <taxon>lamiids</taxon>
        <taxon>Lamiales</taxon>
        <taxon>Plantaginaceae</taxon>
        <taxon>Cheloneae</taxon>
        <taxon>Penstemon</taxon>
    </lineage>
</organism>
<dbReference type="PROSITE" id="PS00518">
    <property type="entry name" value="ZF_RING_1"/>
    <property type="match status" value="1"/>
</dbReference>
<feature type="signal peptide" evidence="12">
    <location>
        <begin position="1"/>
        <end position="19"/>
    </location>
</feature>
<dbReference type="EMBL" id="JBJXBP010000001">
    <property type="protein sequence ID" value="KAL3848858.1"/>
    <property type="molecule type" value="Genomic_DNA"/>
</dbReference>
<name>A0ABD3UJZ4_9LAMI</name>
<dbReference type="InterPro" id="IPR018957">
    <property type="entry name" value="Znf_C3HC4_RING-type"/>
</dbReference>
<evidence type="ECO:0000256" key="5">
    <source>
        <dbReference type="ARBA" id="ARBA00022723"/>
    </source>
</evidence>
<evidence type="ECO:0000313" key="15">
    <source>
        <dbReference type="Proteomes" id="UP001634393"/>
    </source>
</evidence>
<comment type="pathway">
    <text evidence="3 11">Protein modification; protein ubiquitination.</text>
</comment>
<comment type="domain">
    <text evidence="11">The RING-type zinc finger domain is responsible for E3 ligase activity.</text>
</comment>
<dbReference type="Pfam" id="PF00097">
    <property type="entry name" value="zf-C3HC4"/>
    <property type="match status" value="1"/>
</dbReference>
<dbReference type="Gene3D" id="3.30.40.10">
    <property type="entry name" value="Zinc/RING finger domain, C3HC4 (zinc finger)"/>
    <property type="match status" value="1"/>
</dbReference>
<keyword evidence="4 11" id="KW-0808">Transferase</keyword>
<keyword evidence="5 11" id="KW-0479">Metal-binding</keyword>
<dbReference type="InterPro" id="IPR045103">
    <property type="entry name" value="RNF5/RNF185-like"/>
</dbReference>
<keyword evidence="9" id="KW-0472">Membrane</keyword>
<comment type="function">
    <text evidence="11">E3 ubiquitin-protein ligase.</text>
</comment>
<keyword evidence="6 10" id="KW-0863">Zinc-finger</keyword>
<keyword evidence="8 11" id="KW-0862">Zinc</keyword>
<comment type="caution">
    <text evidence="14">The sequence shown here is derived from an EMBL/GenBank/DDBJ whole genome shotgun (WGS) entry which is preliminary data.</text>
</comment>
<protein>
    <recommendedName>
        <fullName evidence="11">E3 ubiquitin-protein ligase RMA</fullName>
        <ecNumber evidence="11">2.3.2.27</ecNumber>
    </recommendedName>
    <alternativeName>
        <fullName evidence="11">Protein RING membrane-anchor</fullName>
    </alternativeName>
    <alternativeName>
        <fullName evidence="11">RING-type E3 ubiquitin transferase RMA</fullName>
    </alternativeName>
</protein>
<dbReference type="SUPFAM" id="SSF57850">
    <property type="entry name" value="RING/U-box"/>
    <property type="match status" value="1"/>
</dbReference>
<dbReference type="PANTHER" id="PTHR12313">
    <property type="entry name" value="E3 UBIQUITIN-PROTEIN LIGASE RNF5-RELATED"/>
    <property type="match status" value="1"/>
</dbReference>
<feature type="domain" description="RING-type" evidence="13">
    <location>
        <begin position="22"/>
        <end position="64"/>
    </location>
</feature>
<evidence type="ECO:0000256" key="8">
    <source>
        <dbReference type="ARBA" id="ARBA00022833"/>
    </source>
</evidence>
<dbReference type="InterPro" id="IPR001841">
    <property type="entry name" value="Znf_RING"/>
</dbReference>
<dbReference type="InterPro" id="IPR017907">
    <property type="entry name" value="Znf_RING_CS"/>
</dbReference>
<dbReference type="GO" id="GO:0061630">
    <property type="term" value="F:ubiquitin protein ligase activity"/>
    <property type="evidence" value="ECO:0007669"/>
    <property type="project" value="UniProtKB-UniRule"/>
</dbReference>
<evidence type="ECO:0000256" key="1">
    <source>
        <dbReference type="ARBA" id="ARBA00000900"/>
    </source>
</evidence>
<comment type="subcellular location">
    <subcellularLocation>
        <location evidence="2">Endomembrane system</location>
    </subcellularLocation>
    <subcellularLocation>
        <location evidence="11">Endoplasmic reticulum membrane</location>
        <topology evidence="11">Single-pass type IV membrane protein</topology>
    </subcellularLocation>
</comment>
<evidence type="ECO:0000256" key="9">
    <source>
        <dbReference type="ARBA" id="ARBA00023136"/>
    </source>
</evidence>
<evidence type="ECO:0000259" key="13">
    <source>
        <dbReference type="PROSITE" id="PS50089"/>
    </source>
</evidence>
<evidence type="ECO:0000256" key="7">
    <source>
        <dbReference type="ARBA" id="ARBA00022786"/>
    </source>
</evidence>
<sequence>MREYNIVFYFLPLLNVVKCSECNICLDLVEDPMVTLCGHLYCWPCIYRWINFWDHQQPQCPVCKAEDKAASILDLVIPQRPPGPKRGGNSFIRNTSNNRSYALANRMLGLGSNTSLVHPMIGMFGEMVYARFFGNLETTLYTYPISDSSSPRIRRHLMQSDKSLSRICFFLCCC</sequence>
<dbReference type="AlphaFoldDB" id="A0ABD3UJZ4"/>
<dbReference type="SMART" id="SM00184">
    <property type="entry name" value="RING"/>
    <property type="match status" value="1"/>
</dbReference>
<evidence type="ECO:0000256" key="4">
    <source>
        <dbReference type="ARBA" id="ARBA00022679"/>
    </source>
</evidence>
<feature type="chain" id="PRO_5044878874" description="E3 ubiquitin-protein ligase RMA" evidence="12">
    <location>
        <begin position="20"/>
        <end position="174"/>
    </location>
</feature>
<dbReference type="GO" id="GO:0008270">
    <property type="term" value="F:zinc ion binding"/>
    <property type="evidence" value="ECO:0007669"/>
    <property type="project" value="UniProtKB-KW"/>
</dbReference>
<dbReference type="EC" id="2.3.2.27" evidence="11"/>
<dbReference type="PROSITE" id="PS50089">
    <property type="entry name" value="ZF_RING_2"/>
    <property type="match status" value="1"/>
</dbReference>
<keyword evidence="15" id="KW-1185">Reference proteome</keyword>
<reference evidence="14 15" key="1">
    <citation type="submission" date="2024-12" db="EMBL/GenBank/DDBJ databases">
        <title>The unique morphological basis and parallel evolutionary history of personate flowers in Penstemon.</title>
        <authorList>
            <person name="Depatie T.H."/>
            <person name="Wessinger C.A."/>
        </authorList>
    </citation>
    <scope>NUCLEOTIDE SEQUENCE [LARGE SCALE GENOMIC DNA]</scope>
    <source>
        <strain evidence="14">WTNN_2</strain>
        <tissue evidence="14">Leaf</tissue>
    </source>
</reference>
<evidence type="ECO:0000256" key="6">
    <source>
        <dbReference type="ARBA" id="ARBA00022771"/>
    </source>
</evidence>
<dbReference type="GO" id="GO:0005789">
    <property type="term" value="C:endoplasmic reticulum membrane"/>
    <property type="evidence" value="ECO:0007669"/>
    <property type="project" value="UniProtKB-SubCell"/>
</dbReference>
<evidence type="ECO:0000256" key="10">
    <source>
        <dbReference type="PROSITE-ProRule" id="PRU00175"/>
    </source>
</evidence>
<gene>
    <name evidence="14" type="ORF">ACJIZ3_010740</name>
</gene>
<keyword evidence="11" id="KW-0256">Endoplasmic reticulum</keyword>
<evidence type="ECO:0000256" key="12">
    <source>
        <dbReference type="SAM" id="SignalP"/>
    </source>
</evidence>
<accession>A0ABD3UJZ4</accession>
<dbReference type="InterPro" id="IPR013083">
    <property type="entry name" value="Znf_RING/FYVE/PHD"/>
</dbReference>
<evidence type="ECO:0000256" key="3">
    <source>
        <dbReference type="ARBA" id="ARBA00004906"/>
    </source>
</evidence>
<dbReference type="GO" id="GO:0006511">
    <property type="term" value="P:ubiquitin-dependent protein catabolic process"/>
    <property type="evidence" value="ECO:0007669"/>
    <property type="project" value="UniProtKB-UniRule"/>
</dbReference>
<evidence type="ECO:0000256" key="11">
    <source>
        <dbReference type="RuleBase" id="RU369090"/>
    </source>
</evidence>
<comment type="catalytic activity">
    <reaction evidence="1 11">
        <text>S-ubiquitinyl-[E2 ubiquitin-conjugating enzyme]-L-cysteine + [acceptor protein]-L-lysine = [E2 ubiquitin-conjugating enzyme]-L-cysteine + N(6)-ubiquitinyl-[acceptor protein]-L-lysine.</text>
        <dbReference type="EC" id="2.3.2.27"/>
    </reaction>
</comment>
<evidence type="ECO:0000313" key="14">
    <source>
        <dbReference type="EMBL" id="KAL3848858.1"/>
    </source>
</evidence>
<proteinExistence type="predicted"/>
<keyword evidence="7 11" id="KW-0833">Ubl conjugation pathway</keyword>
<keyword evidence="12" id="KW-0732">Signal</keyword>